<protein>
    <submittedName>
        <fullName evidence="1">Conservoned domain protein</fullName>
    </submittedName>
</protein>
<sequence>MKYFIVTLAVAIVLGLIGCESKEKTSQIAYASQPITTPTPFAEGVISTSDNSEFDITFTPDGRTAYFSRRAPGEKQKIYVTRFLDESWSTPSLAEFSTDRDETAFITPDGKYFFFGSERPIPDKPNQGNFDMNIWMMEKTKDGWSDPKPLPEPINEVQIKEEEWPSSNNNFFFTNDNYRYYYTTMMRGTQSVKLYTTTYDGETFSQPEVINGIFDDDKTWIYSAVLSTNGEYLVFNSYDAPGGTGGEDIFISKKTVDGWSKAKPIGSLINTKDEESSPRFSRDGKYFFFSRAENLGNYEYGEWSIYFIETESLHLENLFEQ</sequence>
<dbReference type="eggNOG" id="COG0823">
    <property type="taxonomic scope" value="Bacteria"/>
</dbReference>
<dbReference type="SUPFAM" id="SSF82171">
    <property type="entry name" value="DPP6 N-terminal domain-like"/>
    <property type="match status" value="1"/>
</dbReference>
<evidence type="ECO:0000313" key="2">
    <source>
        <dbReference type="Proteomes" id="UP000029221"/>
    </source>
</evidence>
<dbReference type="PROSITE" id="PS51257">
    <property type="entry name" value="PROKAR_LIPOPROTEIN"/>
    <property type="match status" value="1"/>
</dbReference>
<comment type="caution">
    <text evidence="1">The sequence shown here is derived from an EMBL/GenBank/DDBJ whole genome shotgun (WGS) entry which is preliminary data.</text>
</comment>
<organism evidence="1 2">
    <name type="scientific">Nonlabens tegetincola</name>
    <dbReference type="NCBI Taxonomy" id="323273"/>
    <lineage>
        <taxon>Bacteria</taxon>
        <taxon>Pseudomonadati</taxon>
        <taxon>Bacteroidota</taxon>
        <taxon>Flavobacteriia</taxon>
        <taxon>Flavobacteriales</taxon>
        <taxon>Flavobacteriaceae</taxon>
        <taxon>Nonlabens</taxon>
    </lineage>
</organism>
<keyword evidence="2" id="KW-1185">Reference proteome</keyword>
<dbReference type="Gene3D" id="2.120.10.30">
    <property type="entry name" value="TolB, C-terminal domain"/>
    <property type="match status" value="1"/>
</dbReference>
<dbReference type="RefSeq" id="WP_084692619.1">
    <property type="nucleotide sequence ID" value="NZ_BBML01000006.1"/>
</dbReference>
<dbReference type="AlphaFoldDB" id="A0A090QPW4"/>
<evidence type="ECO:0000313" key="1">
    <source>
        <dbReference type="EMBL" id="GAK97501.1"/>
    </source>
</evidence>
<accession>A0A090QPW4</accession>
<proteinExistence type="predicted"/>
<dbReference type="InterPro" id="IPR011042">
    <property type="entry name" value="6-blade_b-propeller_TolB-like"/>
</dbReference>
<gene>
    <name evidence="1" type="ORF">JCM19294_37</name>
</gene>
<dbReference type="Pfam" id="PF07676">
    <property type="entry name" value="PD40"/>
    <property type="match status" value="3"/>
</dbReference>
<name>A0A090QPW4_9FLAO</name>
<dbReference type="Proteomes" id="UP000029221">
    <property type="component" value="Unassembled WGS sequence"/>
</dbReference>
<dbReference type="STRING" id="319236.BST91_05725"/>
<dbReference type="EMBL" id="BBML01000006">
    <property type="protein sequence ID" value="GAK97501.1"/>
    <property type="molecule type" value="Genomic_DNA"/>
</dbReference>
<reference evidence="1" key="1">
    <citation type="journal article" date="2014" name="Genome Announc.">
        <title>Draft Genome Sequences of Marine Flavobacterium Nonlabens Strains NR17, NR24, NR27, NR32, NR33, and Ara13.</title>
        <authorList>
            <person name="Nakanishi M."/>
            <person name="Meirelles P."/>
            <person name="Suzuki R."/>
            <person name="Takatani N."/>
            <person name="Mino S."/>
            <person name="Suda W."/>
            <person name="Oshima K."/>
            <person name="Hattori M."/>
            <person name="Ohkuma M."/>
            <person name="Hosokawa M."/>
            <person name="Miyashita K."/>
            <person name="Thompson F.L."/>
            <person name="Niwa A."/>
            <person name="Sawabe T."/>
            <person name="Sawabe T."/>
        </authorList>
    </citation>
    <scope>NUCLEOTIDE SEQUENCE [LARGE SCALE GENOMIC DNA]</scope>
    <source>
        <strain evidence="1">JCM 19294</strain>
    </source>
</reference>
<dbReference type="InterPro" id="IPR011659">
    <property type="entry name" value="WD40"/>
</dbReference>